<evidence type="ECO:0000313" key="4">
    <source>
        <dbReference type="Proteomes" id="UP000076842"/>
    </source>
</evidence>
<proteinExistence type="predicted"/>
<dbReference type="EMBL" id="KV423966">
    <property type="protein sequence ID" value="KZT57267.1"/>
    <property type="molecule type" value="Genomic_DNA"/>
</dbReference>
<dbReference type="Proteomes" id="UP000076842">
    <property type="component" value="Unassembled WGS sequence"/>
</dbReference>
<keyword evidence="4" id="KW-1185">Reference proteome</keyword>
<evidence type="ECO:0000256" key="2">
    <source>
        <dbReference type="SAM" id="MobiDB-lite"/>
    </source>
</evidence>
<dbReference type="InParanoid" id="A0A165FVX7"/>
<feature type="compositionally biased region" description="Low complexity" evidence="2">
    <location>
        <begin position="112"/>
        <end position="121"/>
    </location>
</feature>
<keyword evidence="1" id="KW-0175">Coiled coil</keyword>
<dbReference type="AlphaFoldDB" id="A0A165FVX7"/>
<evidence type="ECO:0000256" key="1">
    <source>
        <dbReference type="SAM" id="Coils"/>
    </source>
</evidence>
<gene>
    <name evidence="3" type="ORF">CALCODRAFT_496402</name>
</gene>
<feature type="compositionally biased region" description="Basic and acidic residues" evidence="2">
    <location>
        <begin position="143"/>
        <end position="162"/>
    </location>
</feature>
<organism evidence="3 4">
    <name type="scientific">Calocera cornea HHB12733</name>
    <dbReference type="NCBI Taxonomy" id="1353952"/>
    <lineage>
        <taxon>Eukaryota</taxon>
        <taxon>Fungi</taxon>
        <taxon>Dikarya</taxon>
        <taxon>Basidiomycota</taxon>
        <taxon>Agaricomycotina</taxon>
        <taxon>Dacrymycetes</taxon>
        <taxon>Dacrymycetales</taxon>
        <taxon>Dacrymycetaceae</taxon>
        <taxon>Calocera</taxon>
    </lineage>
</organism>
<sequence>MASMRRQETNAMRLERHLDQLLKRQDTLKSSVSEKQNRSQELEAAMKVLQESRRKLNEDLQEVTRDLLKVDAEIETIEDALKAAHVVDAELARLDGIDGSRITPLEQERSNNRANESSSDSISGRPRGRKRMSDTASSKGKAPARDNGRVIHSDPIWAHEIDDQSDDDDPLDAFRVSPSPPPRKKPKTEPREIRHSVYRPL</sequence>
<feature type="coiled-coil region" evidence="1">
    <location>
        <begin position="4"/>
        <end position="80"/>
    </location>
</feature>
<protein>
    <submittedName>
        <fullName evidence="3">Uncharacterized protein</fullName>
    </submittedName>
</protein>
<dbReference type="OrthoDB" id="10442031at2759"/>
<feature type="region of interest" description="Disordered" evidence="2">
    <location>
        <begin position="102"/>
        <end position="201"/>
    </location>
</feature>
<accession>A0A165FVX7</accession>
<evidence type="ECO:0000313" key="3">
    <source>
        <dbReference type="EMBL" id="KZT57267.1"/>
    </source>
</evidence>
<name>A0A165FVX7_9BASI</name>
<reference evidence="3 4" key="1">
    <citation type="journal article" date="2016" name="Mol. Biol. Evol.">
        <title>Comparative Genomics of Early-Diverging Mushroom-Forming Fungi Provides Insights into the Origins of Lignocellulose Decay Capabilities.</title>
        <authorList>
            <person name="Nagy L.G."/>
            <person name="Riley R."/>
            <person name="Tritt A."/>
            <person name="Adam C."/>
            <person name="Daum C."/>
            <person name="Floudas D."/>
            <person name="Sun H."/>
            <person name="Yadav J.S."/>
            <person name="Pangilinan J."/>
            <person name="Larsson K.H."/>
            <person name="Matsuura K."/>
            <person name="Barry K."/>
            <person name="Labutti K."/>
            <person name="Kuo R."/>
            <person name="Ohm R.A."/>
            <person name="Bhattacharya S.S."/>
            <person name="Shirouzu T."/>
            <person name="Yoshinaga Y."/>
            <person name="Martin F.M."/>
            <person name="Grigoriev I.V."/>
            <person name="Hibbett D.S."/>
        </authorList>
    </citation>
    <scope>NUCLEOTIDE SEQUENCE [LARGE SCALE GENOMIC DNA]</scope>
    <source>
        <strain evidence="3 4">HHB12733</strain>
    </source>
</reference>